<keyword evidence="3" id="KW-1185">Reference proteome</keyword>
<protein>
    <submittedName>
        <fullName evidence="2">DUF2934 domain-containing protein</fullName>
    </submittedName>
</protein>
<proteinExistence type="predicted"/>
<dbReference type="OrthoDB" id="9811127at2"/>
<evidence type="ECO:0000313" key="3">
    <source>
        <dbReference type="Proteomes" id="UP000324738"/>
    </source>
</evidence>
<gene>
    <name evidence="2" type="ORF">FPY71_09940</name>
</gene>
<feature type="region of interest" description="Disordered" evidence="1">
    <location>
        <begin position="41"/>
        <end position="74"/>
    </location>
</feature>
<reference evidence="2 3" key="1">
    <citation type="submission" date="2019-08" db="EMBL/GenBank/DDBJ databases">
        <title>Aureimonas fodiniaquatilis sp. nov., isolated from a coal mine wastewater.</title>
        <authorList>
            <person name="Kim W."/>
        </authorList>
    </citation>
    <scope>NUCLEOTIDE SEQUENCE [LARGE SCALE GENOMIC DNA]</scope>
    <source>
        <strain evidence="2 3">CAU 1482</strain>
    </source>
</reference>
<accession>A0A5B0DZT3</accession>
<dbReference type="Proteomes" id="UP000324738">
    <property type="component" value="Unassembled WGS sequence"/>
</dbReference>
<sequence>MMGSREELIRQRAHEIWEDAGCPEGQANVHWDQATAEIVAAEGSSGSPKFAEDDLPEGLIRAPKGPNRQPKQTI</sequence>
<dbReference type="Pfam" id="PF11154">
    <property type="entry name" value="DUF2934"/>
    <property type="match status" value="1"/>
</dbReference>
<evidence type="ECO:0000256" key="1">
    <source>
        <dbReference type="SAM" id="MobiDB-lite"/>
    </source>
</evidence>
<organism evidence="2 3">
    <name type="scientific">Aureimonas fodinaquatilis</name>
    <dbReference type="NCBI Taxonomy" id="2565783"/>
    <lineage>
        <taxon>Bacteria</taxon>
        <taxon>Pseudomonadati</taxon>
        <taxon>Pseudomonadota</taxon>
        <taxon>Alphaproteobacteria</taxon>
        <taxon>Hyphomicrobiales</taxon>
        <taxon>Aurantimonadaceae</taxon>
        <taxon>Aureimonas</taxon>
    </lineage>
</organism>
<dbReference type="InterPro" id="IPR021327">
    <property type="entry name" value="DUF2934"/>
</dbReference>
<dbReference type="AlphaFoldDB" id="A0A5B0DZT3"/>
<dbReference type="EMBL" id="VTWH01000002">
    <property type="protein sequence ID" value="KAA0971261.1"/>
    <property type="molecule type" value="Genomic_DNA"/>
</dbReference>
<comment type="caution">
    <text evidence="2">The sequence shown here is derived from an EMBL/GenBank/DDBJ whole genome shotgun (WGS) entry which is preliminary data.</text>
</comment>
<name>A0A5B0DZT3_9HYPH</name>
<evidence type="ECO:0000313" key="2">
    <source>
        <dbReference type="EMBL" id="KAA0971261.1"/>
    </source>
</evidence>